<evidence type="ECO:0000313" key="1">
    <source>
        <dbReference type="EMBL" id="AHG93524.1"/>
    </source>
</evidence>
<evidence type="ECO:0008006" key="3">
    <source>
        <dbReference type="Google" id="ProtNLM"/>
    </source>
</evidence>
<protein>
    <recommendedName>
        <fullName evidence="3">DUF72 domain-containing protein</fullName>
    </recommendedName>
</protein>
<dbReference type="InterPro" id="IPR002763">
    <property type="entry name" value="DUF72"/>
</dbReference>
<dbReference type="eggNOG" id="COG1801">
    <property type="taxonomic scope" value="Bacteria"/>
</dbReference>
<dbReference type="Proteomes" id="UP000019151">
    <property type="component" value="Plasmid 2"/>
</dbReference>
<keyword evidence="1" id="KW-0614">Plasmid</keyword>
<dbReference type="AlphaFoldDB" id="W0RRA6"/>
<reference evidence="1 2" key="1">
    <citation type="journal article" date="2014" name="Genome Announc.">
        <title>Genome Sequence and Methylome of Soil Bacterium Gemmatirosa kalamazoonensis KBS708T, a Member of the Rarely Cultivated Gemmatimonadetes Phylum.</title>
        <authorList>
            <person name="Debruyn J.M."/>
            <person name="Radosevich M."/>
            <person name="Wommack K.E."/>
            <person name="Polson S.W."/>
            <person name="Hauser L.J."/>
            <person name="Fawaz M.N."/>
            <person name="Korlach J."/>
            <person name="Tsai Y.C."/>
        </authorList>
    </citation>
    <scope>NUCLEOTIDE SEQUENCE [LARGE SCALE GENOMIC DNA]</scope>
    <source>
        <strain evidence="1 2">KBS708</strain>
        <plasmid evidence="2">Plasmid 2</plasmid>
    </source>
</reference>
<organism evidence="1 2">
    <name type="scientific">Gemmatirosa kalamazoonensis</name>
    <dbReference type="NCBI Taxonomy" id="861299"/>
    <lineage>
        <taxon>Bacteria</taxon>
        <taxon>Pseudomonadati</taxon>
        <taxon>Gemmatimonadota</taxon>
        <taxon>Gemmatimonadia</taxon>
        <taxon>Gemmatimonadales</taxon>
        <taxon>Gemmatimonadaceae</taxon>
        <taxon>Gemmatirosa</taxon>
    </lineage>
</organism>
<dbReference type="InterPro" id="IPR036520">
    <property type="entry name" value="UPF0759_sf"/>
</dbReference>
<gene>
    <name evidence="1" type="ORF">J421_5989</name>
</gene>
<accession>W0RRA6</accession>
<dbReference type="HOGENOM" id="CLU_046519_3_1_0"/>
<dbReference type="KEGG" id="gba:J421_5989"/>
<dbReference type="SUPFAM" id="SSF117396">
    <property type="entry name" value="TM1631-like"/>
    <property type="match status" value="1"/>
</dbReference>
<dbReference type="Gene3D" id="3.20.20.410">
    <property type="entry name" value="Protein of unknown function UPF0759"/>
    <property type="match status" value="1"/>
</dbReference>
<dbReference type="PANTHER" id="PTHR30348">
    <property type="entry name" value="UNCHARACTERIZED PROTEIN YECE"/>
    <property type="match status" value="1"/>
</dbReference>
<dbReference type="Pfam" id="PF01904">
    <property type="entry name" value="DUF72"/>
    <property type="match status" value="1"/>
</dbReference>
<sequence length="236" mass="26345">MTILAGTSGYAFEEWKGPFYPPTLHADELLPFYAGRFPTVEINNSFYRLPKTQVLLDWAAQVPESFRFAIKASQRITHFARLKPDCAEALGFLLKNTAALGDKLGAILFQLPPNMKRDDERLRAFLALLPAGRRYTIEFRHESWFDETVFGALREHDVALCAIEQADFAAPVVGTASWGYVRLHRLDYDDAALGAWAERIAAEGWSDAYVYFKHDEGAGSGPPAVEAFDRAVSGLP</sequence>
<geneLocation type="plasmid" evidence="1 2">
    <name>2</name>
</geneLocation>
<dbReference type="EMBL" id="CP007130">
    <property type="protein sequence ID" value="AHG93524.1"/>
    <property type="molecule type" value="Genomic_DNA"/>
</dbReference>
<dbReference type="InParanoid" id="W0RRA6"/>
<keyword evidence="2" id="KW-1185">Reference proteome</keyword>
<proteinExistence type="predicted"/>
<dbReference type="RefSeq" id="WP_025414826.1">
    <property type="nucleotide sequence ID" value="NZ_CP007130.1"/>
</dbReference>
<dbReference type="PANTHER" id="PTHR30348:SF4">
    <property type="entry name" value="DUF72 DOMAIN-CONTAINING PROTEIN"/>
    <property type="match status" value="1"/>
</dbReference>
<dbReference type="OrthoDB" id="9780310at2"/>
<evidence type="ECO:0000313" key="2">
    <source>
        <dbReference type="Proteomes" id="UP000019151"/>
    </source>
</evidence>
<name>W0RRA6_9BACT</name>